<keyword evidence="2" id="KW-1185">Reference proteome</keyword>
<evidence type="ECO:0000313" key="1">
    <source>
        <dbReference type="EMBL" id="KAH9328600.1"/>
    </source>
</evidence>
<dbReference type="EMBL" id="JAHRHJ020000001">
    <property type="protein sequence ID" value="KAH9328600.1"/>
    <property type="molecule type" value="Genomic_DNA"/>
</dbReference>
<proteinExistence type="predicted"/>
<feature type="non-terminal residue" evidence="1">
    <location>
        <position position="1"/>
    </location>
</feature>
<accession>A0AA38GUZ1</accession>
<dbReference type="Proteomes" id="UP000824469">
    <property type="component" value="Unassembled WGS sequence"/>
</dbReference>
<protein>
    <submittedName>
        <fullName evidence="1">Uncharacterized protein</fullName>
    </submittedName>
</protein>
<sequence>VDNFPTLLGHPWCYKNNANLQFNKGYISFEKKEERVIIPLTDGNSTPYTEALGEEVLDRIYVHSIRDLEIIHPTEGVIQFDDAQSVSDTTSIA</sequence>
<comment type="caution">
    <text evidence="1">The sequence shown here is derived from an EMBL/GenBank/DDBJ whole genome shotgun (WGS) entry which is preliminary data.</text>
</comment>
<gene>
    <name evidence="1" type="ORF">KI387_000708</name>
</gene>
<organism evidence="1 2">
    <name type="scientific">Taxus chinensis</name>
    <name type="common">Chinese yew</name>
    <name type="synonym">Taxus wallichiana var. chinensis</name>
    <dbReference type="NCBI Taxonomy" id="29808"/>
    <lineage>
        <taxon>Eukaryota</taxon>
        <taxon>Viridiplantae</taxon>
        <taxon>Streptophyta</taxon>
        <taxon>Embryophyta</taxon>
        <taxon>Tracheophyta</taxon>
        <taxon>Spermatophyta</taxon>
        <taxon>Pinopsida</taxon>
        <taxon>Pinidae</taxon>
        <taxon>Conifers II</taxon>
        <taxon>Cupressales</taxon>
        <taxon>Taxaceae</taxon>
        <taxon>Taxus</taxon>
    </lineage>
</organism>
<dbReference type="AlphaFoldDB" id="A0AA38GUZ1"/>
<feature type="non-terminal residue" evidence="1">
    <location>
        <position position="93"/>
    </location>
</feature>
<evidence type="ECO:0000313" key="2">
    <source>
        <dbReference type="Proteomes" id="UP000824469"/>
    </source>
</evidence>
<name>A0AA38GUZ1_TAXCH</name>
<reference evidence="1 2" key="1">
    <citation type="journal article" date="2021" name="Nat. Plants">
        <title>The Taxus genome provides insights into paclitaxel biosynthesis.</title>
        <authorList>
            <person name="Xiong X."/>
            <person name="Gou J."/>
            <person name="Liao Q."/>
            <person name="Li Y."/>
            <person name="Zhou Q."/>
            <person name="Bi G."/>
            <person name="Li C."/>
            <person name="Du R."/>
            <person name="Wang X."/>
            <person name="Sun T."/>
            <person name="Guo L."/>
            <person name="Liang H."/>
            <person name="Lu P."/>
            <person name="Wu Y."/>
            <person name="Zhang Z."/>
            <person name="Ro D.K."/>
            <person name="Shang Y."/>
            <person name="Huang S."/>
            <person name="Yan J."/>
        </authorList>
    </citation>
    <scope>NUCLEOTIDE SEQUENCE [LARGE SCALE GENOMIC DNA]</scope>
    <source>
        <strain evidence="1">Ta-2019</strain>
    </source>
</reference>